<dbReference type="STRING" id="237018.SAMN04489723_102110"/>
<dbReference type="OrthoDB" id="828009at2"/>
<dbReference type="EMBL" id="FOKK01000002">
    <property type="protein sequence ID" value="SFA87378.1"/>
    <property type="molecule type" value="Genomic_DNA"/>
</dbReference>
<dbReference type="AlphaFoldDB" id="A0A1I0WGP0"/>
<evidence type="ECO:0000256" key="1">
    <source>
        <dbReference type="SAM" id="SignalP"/>
    </source>
</evidence>
<gene>
    <name evidence="2" type="ORF">SAMN04489723_102110</name>
</gene>
<proteinExistence type="predicted"/>
<feature type="signal peptide" evidence="1">
    <location>
        <begin position="1"/>
        <end position="24"/>
    </location>
</feature>
<dbReference type="RefSeq" id="WP_092894666.1">
    <property type="nucleotide sequence ID" value="NZ_FOKK01000002.1"/>
</dbReference>
<protein>
    <submittedName>
        <fullName evidence="2">Uncharacterized protein</fullName>
    </submittedName>
</protein>
<sequence length="71" mass="7951">MKKLLFGMAFFMGAMMFSSGDILAGEEGGETPLCYQRMYWCSGEVEVYNCENYQTGHLCSAAYVACYKCTL</sequence>
<organism evidence="2 3">
    <name type="scientific">Algoriphagus aquimarinus</name>
    <dbReference type="NCBI Taxonomy" id="237018"/>
    <lineage>
        <taxon>Bacteria</taxon>
        <taxon>Pseudomonadati</taxon>
        <taxon>Bacteroidota</taxon>
        <taxon>Cytophagia</taxon>
        <taxon>Cytophagales</taxon>
        <taxon>Cyclobacteriaceae</taxon>
        <taxon>Algoriphagus</taxon>
    </lineage>
</organism>
<name>A0A1I0WGP0_9BACT</name>
<accession>A0A1I0WGP0</accession>
<evidence type="ECO:0000313" key="2">
    <source>
        <dbReference type="EMBL" id="SFA87378.1"/>
    </source>
</evidence>
<reference evidence="2 3" key="1">
    <citation type="submission" date="2016-10" db="EMBL/GenBank/DDBJ databases">
        <authorList>
            <person name="de Groot N.N."/>
        </authorList>
    </citation>
    <scope>NUCLEOTIDE SEQUENCE [LARGE SCALE GENOMIC DNA]</scope>
    <source>
        <strain evidence="2 3">DSM 23399</strain>
    </source>
</reference>
<keyword evidence="1" id="KW-0732">Signal</keyword>
<evidence type="ECO:0000313" key="3">
    <source>
        <dbReference type="Proteomes" id="UP000198790"/>
    </source>
</evidence>
<keyword evidence="3" id="KW-1185">Reference proteome</keyword>
<feature type="chain" id="PRO_5011755639" evidence="1">
    <location>
        <begin position="25"/>
        <end position="71"/>
    </location>
</feature>
<dbReference type="Proteomes" id="UP000198790">
    <property type="component" value="Unassembled WGS sequence"/>
</dbReference>